<evidence type="ECO:0000259" key="1">
    <source>
        <dbReference type="Pfam" id="PF07687"/>
    </source>
</evidence>
<accession>A0A645AI29</accession>
<dbReference type="Gene3D" id="3.30.70.360">
    <property type="match status" value="1"/>
</dbReference>
<protein>
    <submittedName>
        <fullName evidence="2">Putative hydrolase YxeP</fullName>
        <ecNumber evidence="2">3.-.-.-</ecNumber>
    </submittedName>
</protein>
<dbReference type="InterPro" id="IPR017439">
    <property type="entry name" value="Amidohydrolase"/>
</dbReference>
<dbReference type="Pfam" id="PF07687">
    <property type="entry name" value="M20_dimer"/>
    <property type="match status" value="1"/>
</dbReference>
<feature type="domain" description="Peptidase M20 dimerisation" evidence="1">
    <location>
        <begin position="188"/>
        <end position="289"/>
    </location>
</feature>
<dbReference type="Pfam" id="PF01546">
    <property type="entry name" value="Peptidase_M20"/>
    <property type="match status" value="1"/>
</dbReference>
<dbReference type="PIRSF" id="PIRSF005962">
    <property type="entry name" value="Pept_M20D_amidohydro"/>
    <property type="match status" value="1"/>
</dbReference>
<dbReference type="AlphaFoldDB" id="A0A645AI29"/>
<reference evidence="2" key="1">
    <citation type="submission" date="2019-08" db="EMBL/GenBank/DDBJ databases">
        <authorList>
            <person name="Kucharzyk K."/>
            <person name="Murdoch R.W."/>
            <person name="Higgins S."/>
            <person name="Loffler F."/>
        </authorList>
    </citation>
    <scope>NUCLEOTIDE SEQUENCE</scope>
</reference>
<sequence>MLDAKTISAAADELMPELVALRRKFHCHPEIGGAEKETSAFCIAEAEKMGLSIEMITDIAFTATLDTGRPGKTIYMRADMDALPVKENPLNGGGNPKPYVSEIPGVAHACGHDAHTAILVGAMKALTAHKDELSGKLVFLFESGEENFGSGREIEEYLKKKGGDLIWGLHVSPDLPVGVMNCGAGVRTSGAGKIQITFHGRGGHSSRPDRSVNPHVAAAYAIGAFQTVVPLGVDPNHFATLAVCSWNGGTMPNVIPDDAVVTGGFRVYDAADGDKIAKKVKQIANDIAAAHGCTADVSAELLIVPIKNDAELAKKAAQAMEKQGVVHIEIPPIGPSETFGYYSEVLPAAFAFVGCGNKEAGITAGNHMERFDIDERALVLGCKVSMQFVCDAMAEGGK</sequence>
<dbReference type="Gene3D" id="3.40.630.10">
    <property type="entry name" value="Zn peptidases"/>
    <property type="match status" value="1"/>
</dbReference>
<dbReference type="SUPFAM" id="SSF53187">
    <property type="entry name" value="Zn-dependent exopeptidases"/>
    <property type="match status" value="1"/>
</dbReference>
<dbReference type="NCBIfam" id="TIGR01891">
    <property type="entry name" value="amidohydrolases"/>
    <property type="match status" value="1"/>
</dbReference>
<dbReference type="PANTHER" id="PTHR11014:SF63">
    <property type="entry name" value="METALLOPEPTIDASE, PUTATIVE (AFU_ORTHOLOGUE AFUA_6G09600)-RELATED"/>
    <property type="match status" value="1"/>
</dbReference>
<dbReference type="InterPro" id="IPR002933">
    <property type="entry name" value="Peptidase_M20"/>
</dbReference>
<dbReference type="EC" id="3.-.-.-" evidence="2"/>
<evidence type="ECO:0000313" key="2">
    <source>
        <dbReference type="EMBL" id="MPM49304.1"/>
    </source>
</evidence>
<gene>
    <name evidence="2" type="primary">yxeP_32</name>
    <name evidence="2" type="ORF">SDC9_96033</name>
</gene>
<proteinExistence type="predicted"/>
<dbReference type="CDD" id="cd03886">
    <property type="entry name" value="M20_Acy1"/>
    <property type="match status" value="1"/>
</dbReference>
<dbReference type="SUPFAM" id="SSF55031">
    <property type="entry name" value="Bacterial exopeptidase dimerisation domain"/>
    <property type="match status" value="1"/>
</dbReference>
<keyword evidence="2" id="KW-0378">Hydrolase</keyword>
<organism evidence="2">
    <name type="scientific">bioreactor metagenome</name>
    <dbReference type="NCBI Taxonomy" id="1076179"/>
    <lineage>
        <taxon>unclassified sequences</taxon>
        <taxon>metagenomes</taxon>
        <taxon>ecological metagenomes</taxon>
    </lineage>
</organism>
<dbReference type="GO" id="GO:0016787">
    <property type="term" value="F:hydrolase activity"/>
    <property type="evidence" value="ECO:0007669"/>
    <property type="project" value="UniProtKB-KW"/>
</dbReference>
<dbReference type="EMBL" id="VSSQ01012470">
    <property type="protein sequence ID" value="MPM49304.1"/>
    <property type="molecule type" value="Genomic_DNA"/>
</dbReference>
<dbReference type="PANTHER" id="PTHR11014">
    <property type="entry name" value="PEPTIDASE M20 FAMILY MEMBER"/>
    <property type="match status" value="1"/>
</dbReference>
<name>A0A645AI29_9ZZZZ</name>
<dbReference type="InterPro" id="IPR036264">
    <property type="entry name" value="Bact_exopeptidase_dim_dom"/>
</dbReference>
<dbReference type="InterPro" id="IPR011650">
    <property type="entry name" value="Peptidase_M20_dimer"/>
</dbReference>
<comment type="caution">
    <text evidence="2">The sequence shown here is derived from an EMBL/GenBank/DDBJ whole genome shotgun (WGS) entry which is preliminary data.</text>
</comment>